<keyword evidence="4 7" id="KW-0812">Transmembrane</keyword>
<comment type="subcellular location">
    <subcellularLocation>
        <location evidence="1">Cell membrane</location>
        <topology evidence="1">Multi-pass membrane protein</topology>
    </subcellularLocation>
</comment>
<keyword evidence="3" id="KW-1003">Cell membrane</keyword>
<feature type="transmembrane region" description="Helical" evidence="7">
    <location>
        <begin position="37"/>
        <end position="56"/>
    </location>
</feature>
<evidence type="ECO:0000256" key="5">
    <source>
        <dbReference type="ARBA" id="ARBA00022989"/>
    </source>
</evidence>
<keyword evidence="2" id="KW-0813">Transport</keyword>
<gene>
    <name evidence="8" type="ORF">GKC44_09500</name>
</gene>
<dbReference type="GO" id="GO:0022857">
    <property type="term" value="F:transmembrane transporter activity"/>
    <property type="evidence" value="ECO:0007669"/>
    <property type="project" value="InterPro"/>
</dbReference>
<dbReference type="PANTHER" id="PTHR42770:SF15">
    <property type="entry name" value="GLUTAMATE_GAMMA-AMINOBUTYRATE ANTIPORTER-RELATED"/>
    <property type="match status" value="1"/>
</dbReference>
<dbReference type="PANTHER" id="PTHR42770">
    <property type="entry name" value="AMINO ACID TRANSPORTER-RELATED"/>
    <property type="match status" value="1"/>
</dbReference>
<keyword evidence="6 7" id="KW-0472">Membrane</keyword>
<evidence type="ECO:0000256" key="4">
    <source>
        <dbReference type="ARBA" id="ARBA00022692"/>
    </source>
</evidence>
<comment type="caution">
    <text evidence="8">The sequence shown here is derived from an EMBL/GenBank/DDBJ whole genome shotgun (WGS) entry which is preliminary data.</text>
</comment>
<dbReference type="Proteomes" id="UP000491237">
    <property type="component" value="Unassembled WGS sequence"/>
</dbReference>
<protein>
    <submittedName>
        <fullName evidence="8">Amino acid permease</fullName>
    </submittedName>
</protein>
<reference evidence="8 9" key="1">
    <citation type="submission" date="2019-11" db="EMBL/GenBank/DDBJ databases">
        <title>Draft Genome Sequence of Plant Growth-Promoting Rhizosphere-Associated Bacteria.</title>
        <authorList>
            <person name="Vasilyev I.Y."/>
            <person name="Radchenko V."/>
            <person name="Ilnitskaya E.V."/>
        </authorList>
    </citation>
    <scope>NUCLEOTIDE SEQUENCE [LARGE SCALE GENOMIC DNA]</scope>
    <source>
        <strain evidence="8 9">VRA_07sq_f</strain>
    </source>
</reference>
<dbReference type="InterPro" id="IPR050367">
    <property type="entry name" value="APC_superfamily"/>
</dbReference>
<name>A0A844EN47_9LACO</name>
<dbReference type="AlphaFoldDB" id="A0A844EN47"/>
<evidence type="ECO:0000256" key="2">
    <source>
        <dbReference type="ARBA" id="ARBA00022448"/>
    </source>
</evidence>
<evidence type="ECO:0000256" key="3">
    <source>
        <dbReference type="ARBA" id="ARBA00022475"/>
    </source>
</evidence>
<evidence type="ECO:0000313" key="9">
    <source>
        <dbReference type="Proteomes" id="UP000491237"/>
    </source>
</evidence>
<accession>A0A844EN47</accession>
<keyword evidence="5 7" id="KW-1133">Transmembrane helix</keyword>
<dbReference type="EMBL" id="WKKY01000434">
    <property type="protein sequence ID" value="MSE21463.1"/>
    <property type="molecule type" value="Genomic_DNA"/>
</dbReference>
<dbReference type="GO" id="GO:0005886">
    <property type="term" value="C:plasma membrane"/>
    <property type="evidence" value="ECO:0007669"/>
    <property type="project" value="UniProtKB-SubCell"/>
</dbReference>
<feature type="non-terminal residue" evidence="8">
    <location>
        <position position="94"/>
    </location>
</feature>
<organism evidence="8 9">
    <name type="scientific">Lentilactobacillus parabuchneri</name>
    <dbReference type="NCBI Taxonomy" id="152331"/>
    <lineage>
        <taxon>Bacteria</taxon>
        <taxon>Bacillati</taxon>
        <taxon>Bacillota</taxon>
        <taxon>Bacilli</taxon>
        <taxon>Lactobacillales</taxon>
        <taxon>Lactobacillaceae</taxon>
        <taxon>Lentilactobacillus</taxon>
    </lineage>
</organism>
<evidence type="ECO:0000256" key="1">
    <source>
        <dbReference type="ARBA" id="ARBA00004651"/>
    </source>
</evidence>
<feature type="transmembrane region" description="Helical" evidence="7">
    <location>
        <begin position="68"/>
        <end position="90"/>
    </location>
</feature>
<proteinExistence type="predicted"/>
<dbReference type="Gene3D" id="1.20.1740.10">
    <property type="entry name" value="Amino acid/polyamine transporter I"/>
    <property type="match status" value="1"/>
</dbReference>
<dbReference type="InterPro" id="IPR002293">
    <property type="entry name" value="AA/rel_permease1"/>
</dbReference>
<evidence type="ECO:0000256" key="7">
    <source>
        <dbReference type="SAM" id="Phobius"/>
    </source>
</evidence>
<evidence type="ECO:0000313" key="8">
    <source>
        <dbReference type="EMBL" id="MSE21463.1"/>
    </source>
</evidence>
<dbReference type="Pfam" id="PF13520">
    <property type="entry name" value="AA_permease_2"/>
    <property type="match status" value="1"/>
</dbReference>
<sequence length="94" mass="10551">MSKKKITLVGLILMIFTTIYGFANTTVAYEQMGYASIIWYVLAAILFLLPTAMMFAEYGSTFKDAHGGIYSWLAGSIGEEWAFIGTFIWLSSWI</sequence>
<evidence type="ECO:0000256" key="6">
    <source>
        <dbReference type="ARBA" id="ARBA00023136"/>
    </source>
</evidence>